<dbReference type="Proteomes" id="UP000305131">
    <property type="component" value="Unassembled WGS sequence"/>
</dbReference>
<accession>A0A6C1KDU9</accession>
<organism evidence="6 7">
    <name type="scientific">Xanthobacter autotrophicus</name>
    <dbReference type="NCBI Taxonomy" id="280"/>
    <lineage>
        <taxon>Bacteria</taxon>
        <taxon>Pseudomonadati</taxon>
        <taxon>Pseudomonadota</taxon>
        <taxon>Alphaproteobacteria</taxon>
        <taxon>Hyphomicrobiales</taxon>
        <taxon>Xanthobacteraceae</taxon>
        <taxon>Xanthobacter</taxon>
    </lineage>
</organism>
<dbReference type="AlphaFoldDB" id="A0A6C1KDU9"/>
<feature type="domain" description="HTH tetR-type" evidence="5">
    <location>
        <begin position="16"/>
        <end position="76"/>
    </location>
</feature>
<proteinExistence type="predicted"/>
<evidence type="ECO:0000256" key="1">
    <source>
        <dbReference type="ARBA" id="ARBA00023015"/>
    </source>
</evidence>
<keyword evidence="3" id="KW-0804">Transcription</keyword>
<dbReference type="InterPro" id="IPR009057">
    <property type="entry name" value="Homeodomain-like_sf"/>
</dbReference>
<dbReference type="Gene3D" id="1.10.357.10">
    <property type="entry name" value="Tetracycline Repressor, domain 2"/>
    <property type="match status" value="1"/>
</dbReference>
<evidence type="ECO:0000259" key="5">
    <source>
        <dbReference type="PROSITE" id="PS50977"/>
    </source>
</evidence>
<sequence>MAARPYRQVARESAVRGTEQQIVEAFATLMETRWFDEVTLDEIAAAAGTTRQTVIRRFGSKAGVLSALAAQQDSTIRTHRWQDAPAEVAGIIGVLIADYERSGDLVVRTLNQEDRIPEFGAVLDQGRRGHREWITDMFRPWLDKREGARRDDLLAELLAVTDVWVWHLMRRRQGHDAERTQRLMTQIVERLLREE</sequence>
<evidence type="ECO:0000256" key="3">
    <source>
        <dbReference type="ARBA" id="ARBA00023163"/>
    </source>
</evidence>
<dbReference type="OrthoDB" id="9796019at2"/>
<dbReference type="GeneID" id="95774160"/>
<evidence type="ECO:0000313" key="7">
    <source>
        <dbReference type="Proteomes" id="UP000305131"/>
    </source>
</evidence>
<dbReference type="RefSeq" id="WP_138399729.1">
    <property type="nucleotide sequence ID" value="NZ_JBAFVI010000008.1"/>
</dbReference>
<dbReference type="GO" id="GO:0000976">
    <property type="term" value="F:transcription cis-regulatory region binding"/>
    <property type="evidence" value="ECO:0007669"/>
    <property type="project" value="TreeGrafter"/>
</dbReference>
<comment type="caution">
    <text evidence="6">The sequence shown here is derived from an EMBL/GenBank/DDBJ whole genome shotgun (WGS) entry which is preliminary data.</text>
</comment>
<evidence type="ECO:0000313" key="6">
    <source>
        <dbReference type="EMBL" id="TLX42360.1"/>
    </source>
</evidence>
<dbReference type="PANTHER" id="PTHR30055">
    <property type="entry name" value="HTH-TYPE TRANSCRIPTIONAL REGULATOR RUTR"/>
    <property type="match status" value="1"/>
</dbReference>
<keyword evidence="1" id="KW-0805">Transcription regulation</keyword>
<feature type="DNA-binding region" description="H-T-H motif" evidence="4">
    <location>
        <begin position="39"/>
        <end position="58"/>
    </location>
</feature>
<dbReference type="InterPro" id="IPR001647">
    <property type="entry name" value="HTH_TetR"/>
</dbReference>
<dbReference type="PANTHER" id="PTHR30055:SF234">
    <property type="entry name" value="HTH-TYPE TRANSCRIPTIONAL REGULATOR BETI"/>
    <property type="match status" value="1"/>
</dbReference>
<dbReference type="GO" id="GO:0003700">
    <property type="term" value="F:DNA-binding transcription factor activity"/>
    <property type="evidence" value="ECO:0007669"/>
    <property type="project" value="TreeGrafter"/>
</dbReference>
<dbReference type="EMBL" id="VAUP01000028">
    <property type="protein sequence ID" value="TLX42360.1"/>
    <property type="molecule type" value="Genomic_DNA"/>
</dbReference>
<gene>
    <name evidence="6" type="ORF">FBQ73_11920</name>
</gene>
<reference evidence="6 7" key="1">
    <citation type="submission" date="2019-05" db="EMBL/GenBank/DDBJ databases">
        <authorList>
            <person name="Zhou X."/>
        </authorList>
    </citation>
    <scope>NUCLEOTIDE SEQUENCE [LARGE SCALE GENOMIC DNA]</scope>
    <source>
        <strain evidence="6 7">DSM 432</strain>
    </source>
</reference>
<dbReference type="PROSITE" id="PS50977">
    <property type="entry name" value="HTH_TETR_2"/>
    <property type="match status" value="1"/>
</dbReference>
<dbReference type="InterPro" id="IPR050109">
    <property type="entry name" value="HTH-type_TetR-like_transc_reg"/>
</dbReference>
<evidence type="ECO:0000256" key="4">
    <source>
        <dbReference type="PROSITE-ProRule" id="PRU00335"/>
    </source>
</evidence>
<keyword evidence="2 4" id="KW-0238">DNA-binding</keyword>
<name>A0A6C1KDU9_XANAU</name>
<evidence type="ECO:0000256" key="2">
    <source>
        <dbReference type="ARBA" id="ARBA00023125"/>
    </source>
</evidence>
<protein>
    <submittedName>
        <fullName evidence="6">TetR/AcrR family transcriptional regulator</fullName>
    </submittedName>
</protein>
<dbReference type="SUPFAM" id="SSF46689">
    <property type="entry name" value="Homeodomain-like"/>
    <property type="match status" value="1"/>
</dbReference>
<dbReference type="Pfam" id="PF00440">
    <property type="entry name" value="TetR_N"/>
    <property type="match status" value="1"/>
</dbReference>